<dbReference type="Gene3D" id="1.10.150.780">
    <property type="entry name" value="Vps16, C-terminal region"/>
    <property type="match status" value="1"/>
</dbReference>
<proteinExistence type="inferred from homology"/>
<gene>
    <name evidence="4" type="ORF">BJ684DRAFT_8067</name>
</gene>
<organism evidence="4 5">
    <name type="scientific">Piptocephalis cylindrospora</name>
    <dbReference type="NCBI Taxonomy" id="1907219"/>
    <lineage>
        <taxon>Eukaryota</taxon>
        <taxon>Fungi</taxon>
        <taxon>Fungi incertae sedis</taxon>
        <taxon>Zoopagomycota</taxon>
        <taxon>Zoopagomycotina</taxon>
        <taxon>Zoopagomycetes</taxon>
        <taxon>Zoopagales</taxon>
        <taxon>Piptocephalidaceae</taxon>
        <taxon>Piptocephalis</taxon>
    </lineage>
</organism>
<reference evidence="5" key="1">
    <citation type="journal article" date="2018" name="Nat. Microbiol.">
        <title>Leveraging single-cell genomics to expand the fungal tree of life.</title>
        <authorList>
            <person name="Ahrendt S.R."/>
            <person name="Quandt C.A."/>
            <person name="Ciobanu D."/>
            <person name="Clum A."/>
            <person name="Salamov A."/>
            <person name="Andreopoulos B."/>
            <person name="Cheng J.F."/>
            <person name="Woyke T."/>
            <person name="Pelin A."/>
            <person name="Henrissat B."/>
            <person name="Reynolds N.K."/>
            <person name="Benny G.L."/>
            <person name="Smith M.E."/>
            <person name="James T.Y."/>
            <person name="Grigoriev I.V."/>
        </authorList>
    </citation>
    <scope>NUCLEOTIDE SEQUENCE [LARGE SCALE GENOMIC DNA]</scope>
</reference>
<feature type="non-terminal residue" evidence="4">
    <location>
        <position position="1"/>
    </location>
</feature>
<dbReference type="AlphaFoldDB" id="A0A4P9Y6Z1"/>
<dbReference type="Pfam" id="PF04840">
    <property type="entry name" value="Vps16_C"/>
    <property type="match status" value="1"/>
</dbReference>
<dbReference type="InterPro" id="IPR006926">
    <property type="entry name" value="Vps16_N"/>
</dbReference>
<name>A0A4P9Y6Z1_9FUNG</name>
<dbReference type="GO" id="GO:0006886">
    <property type="term" value="P:intracellular protein transport"/>
    <property type="evidence" value="ECO:0007669"/>
    <property type="project" value="InterPro"/>
</dbReference>
<feature type="domain" description="Vps16 C-terminal" evidence="2">
    <location>
        <begin position="188"/>
        <end position="484"/>
    </location>
</feature>
<dbReference type="Proteomes" id="UP000267251">
    <property type="component" value="Unassembled WGS sequence"/>
</dbReference>
<dbReference type="EMBL" id="KZ987794">
    <property type="protein sequence ID" value="RKP14753.1"/>
    <property type="molecule type" value="Genomic_DNA"/>
</dbReference>
<comment type="similarity">
    <text evidence="1">Belongs to the VPS16 family.</text>
</comment>
<dbReference type="InterPro" id="IPR016534">
    <property type="entry name" value="VPS16"/>
</dbReference>
<dbReference type="GO" id="GO:0005768">
    <property type="term" value="C:endosome"/>
    <property type="evidence" value="ECO:0007669"/>
    <property type="project" value="UniProtKB-ARBA"/>
</dbReference>
<evidence type="ECO:0000256" key="1">
    <source>
        <dbReference type="ARBA" id="ARBA00009250"/>
    </source>
</evidence>
<sequence>CEFIQKVPLAAEEVFRIGSTSPAAMLYDALDHFDNGNPKAEEHIRAIRVDLPEAVDRCLEAAGHEWSPYYQQVLLRAASLGKSFLDAYSADAMVSMCQTLRVLNAVRAPEIGITLTMTQYKHIKVDGLLKCLTARFLHLLALRICHFLRQSPDSVLVDWACAKIRTSRSPEETVCRQIVEKLAQSPGLSYAPVAEIALTLGHRRLASRLLEHEPKAADQVPLLLGMDEHNLALDRAIDSADADLVYHTLFYLQKKLPLAEFLRMIEGKEMACRLLIHYSRHQDHDLLKDYYFQADDRAGTGRLLVEEALEEGQGEIKQGLDRLQQASKQFGKGNAFYAKCTEDQQKLLKLQESLQKEGSGQFIGLSVIDTLYKCLFQGLSSRASKIRSDFKVSERRYWWTALRAHVASRDWEALERLASVKKPPIPYESFVDECLNAQHASEAKKYVVKCDPRTRPGLYVRVGALKEAADAAYSLKDPVMLRYVRMIGKSGEKGLPLA</sequence>
<dbReference type="GO" id="GO:0003779">
    <property type="term" value="F:actin binding"/>
    <property type="evidence" value="ECO:0007669"/>
    <property type="project" value="TreeGrafter"/>
</dbReference>
<dbReference type="OrthoDB" id="1792at2759"/>
<dbReference type="GO" id="GO:0030897">
    <property type="term" value="C:HOPS complex"/>
    <property type="evidence" value="ECO:0007669"/>
    <property type="project" value="TreeGrafter"/>
</dbReference>
<keyword evidence="5" id="KW-1185">Reference proteome</keyword>
<evidence type="ECO:0000259" key="2">
    <source>
        <dbReference type="Pfam" id="PF04840"/>
    </source>
</evidence>
<evidence type="ECO:0000313" key="4">
    <source>
        <dbReference type="EMBL" id="RKP14753.1"/>
    </source>
</evidence>
<feature type="domain" description="Vps16 N-terminal" evidence="3">
    <location>
        <begin position="2"/>
        <end position="94"/>
    </location>
</feature>
<protein>
    <submittedName>
        <fullName evidence="4">Vps16, C-terminal region-domain-containing protein</fullName>
    </submittedName>
</protein>
<dbReference type="InterPro" id="IPR038132">
    <property type="entry name" value="Vps16_C_sf"/>
</dbReference>
<dbReference type="GO" id="GO:0042144">
    <property type="term" value="P:vacuole fusion, non-autophagic"/>
    <property type="evidence" value="ECO:0007669"/>
    <property type="project" value="TreeGrafter"/>
</dbReference>
<evidence type="ECO:0000259" key="3">
    <source>
        <dbReference type="Pfam" id="PF04841"/>
    </source>
</evidence>
<dbReference type="InterPro" id="IPR006925">
    <property type="entry name" value="Vps16_C"/>
</dbReference>
<dbReference type="Pfam" id="PF04841">
    <property type="entry name" value="Vps16_N"/>
    <property type="match status" value="1"/>
</dbReference>
<evidence type="ECO:0000313" key="5">
    <source>
        <dbReference type="Proteomes" id="UP000267251"/>
    </source>
</evidence>
<accession>A0A4P9Y6Z1</accession>
<dbReference type="PANTHER" id="PTHR12811:SF0">
    <property type="entry name" value="VACUOLAR PROTEIN SORTING-ASSOCIATED PROTEIN 16 HOMOLOG"/>
    <property type="match status" value="1"/>
</dbReference>
<dbReference type="GO" id="GO:0016197">
    <property type="term" value="P:endosomal transport"/>
    <property type="evidence" value="ECO:0007669"/>
    <property type="project" value="TreeGrafter"/>
</dbReference>
<dbReference type="PANTHER" id="PTHR12811">
    <property type="entry name" value="VACUOLAR PROTEIN SORTING VPS16"/>
    <property type="match status" value="1"/>
</dbReference>